<accession>A0A9P4Q0I1</accession>
<name>A0A9P4Q0I1_9PEZI</name>
<proteinExistence type="inferred from homology"/>
<gene>
    <name evidence="6" type="ORF">K431DRAFT_287732</name>
</gene>
<evidence type="ECO:0000256" key="5">
    <source>
        <dbReference type="SAM" id="Coils"/>
    </source>
</evidence>
<reference evidence="6" key="1">
    <citation type="journal article" date="2020" name="Stud. Mycol.">
        <title>101 Dothideomycetes genomes: a test case for predicting lifestyles and emergence of pathogens.</title>
        <authorList>
            <person name="Haridas S."/>
            <person name="Albert R."/>
            <person name="Binder M."/>
            <person name="Bloem J."/>
            <person name="Labutti K."/>
            <person name="Salamov A."/>
            <person name="Andreopoulos B."/>
            <person name="Baker S."/>
            <person name="Barry K."/>
            <person name="Bills G."/>
            <person name="Bluhm B."/>
            <person name="Cannon C."/>
            <person name="Castanera R."/>
            <person name="Culley D."/>
            <person name="Daum C."/>
            <person name="Ezra D."/>
            <person name="Gonzalez J."/>
            <person name="Henrissat B."/>
            <person name="Kuo A."/>
            <person name="Liang C."/>
            <person name="Lipzen A."/>
            <person name="Lutzoni F."/>
            <person name="Magnuson J."/>
            <person name="Mondo S."/>
            <person name="Nolan M."/>
            <person name="Ohm R."/>
            <person name="Pangilinan J."/>
            <person name="Park H.-J."/>
            <person name="Ramirez L."/>
            <person name="Alfaro M."/>
            <person name="Sun H."/>
            <person name="Tritt A."/>
            <person name="Yoshinaga Y."/>
            <person name="Zwiers L.-H."/>
            <person name="Turgeon B."/>
            <person name="Goodwin S."/>
            <person name="Spatafora J."/>
            <person name="Crous P."/>
            <person name="Grigoriev I."/>
        </authorList>
    </citation>
    <scope>NUCLEOTIDE SEQUENCE</scope>
    <source>
        <strain evidence="6">CBS 116435</strain>
    </source>
</reference>
<keyword evidence="7" id="KW-1185">Reference proteome</keyword>
<evidence type="ECO:0000313" key="6">
    <source>
        <dbReference type="EMBL" id="KAF2718337.1"/>
    </source>
</evidence>
<dbReference type="Gene3D" id="1.20.5.500">
    <property type="entry name" value="Single helix bin"/>
    <property type="match status" value="1"/>
</dbReference>
<protein>
    <recommendedName>
        <fullName evidence="4">ATPase inhibitor, mitochondrial</fullName>
    </recommendedName>
</protein>
<dbReference type="AlphaFoldDB" id="A0A9P4Q0I1"/>
<evidence type="ECO:0000256" key="4">
    <source>
        <dbReference type="RuleBase" id="RU368087"/>
    </source>
</evidence>
<comment type="caution">
    <text evidence="6">The sequence shown here is derived from an EMBL/GenBank/DDBJ whole genome shotgun (WGS) entry which is preliminary data.</text>
</comment>
<dbReference type="Pfam" id="PF04568">
    <property type="entry name" value="IATP"/>
    <property type="match status" value="1"/>
</dbReference>
<comment type="similarity">
    <text evidence="2 4">Belongs to the ATPase inhibitor family.</text>
</comment>
<dbReference type="EMBL" id="MU003826">
    <property type="protein sequence ID" value="KAF2718337.1"/>
    <property type="molecule type" value="Genomic_DNA"/>
</dbReference>
<sequence>MTRLFSPFCNALRQAPRAHLITQQSTRLLSISAVRMGEGDTGGIRYGGAAHGDAFNKREKAAEDLYIRQREADIVKLLKEKIAKKESLLEAEKKLLAELEVQYGDEAEEALRTRYSRNV</sequence>
<evidence type="ECO:0000256" key="2">
    <source>
        <dbReference type="ARBA" id="ARBA00010901"/>
    </source>
</evidence>
<feature type="coiled-coil region" evidence="5">
    <location>
        <begin position="75"/>
        <end position="109"/>
    </location>
</feature>
<organism evidence="6 7">
    <name type="scientific">Polychaeton citri CBS 116435</name>
    <dbReference type="NCBI Taxonomy" id="1314669"/>
    <lineage>
        <taxon>Eukaryota</taxon>
        <taxon>Fungi</taxon>
        <taxon>Dikarya</taxon>
        <taxon>Ascomycota</taxon>
        <taxon>Pezizomycotina</taxon>
        <taxon>Dothideomycetes</taxon>
        <taxon>Dothideomycetidae</taxon>
        <taxon>Capnodiales</taxon>
        <taxon>Capnodiaceae</taxon>
        <taxon>Polychaeton</taxon>
    </lineage>
</organism>
<comment type="function">
    <text evidence="4">Inhibits the enzyme activity of ATPase.</text>
</comment>
<keyword evidence="5" id="KW-0175">Coiled coil</keyword>
<comment type="subcellular location">
    <subcellularLocation>
        <location evidence="1">Mitochondrion</location>
    </subcellularLocation>
</comment>
<dbReference type="GO" id="GO:0005739">
    <property type="term" value="C:mitochondrion"/>
    <property type="evidence" value="ECO:0007669"/>
    <property type="project" value="UniProtKB-SubCell"/>
</dbReference>
<dbReference type="OrthoDB" id="5532350at2759"/>
<dbReference type="InterPro" id="IPR007648">
    <property type="entry name" value="ATPase_inhibitor_mt"/>
</dbReference>
<evidence type="ECO:0000256" key="3">
    <source>
        <dbReference type="ARBA" id="ARBA00023128"/>
    </source>
</evidence>
<evidence type="ECO:0000256" key="1">
    <source>
        <dbReference type="ARBA" id="ARBA00004173"/>
    </source>
</evidence>
<dbReference type="GO" id="GO:0042030">
    <property type="term" value="F:ATPase inhibitor activity"/>
    <property type="evidence" value="ECO:0007669"/>
    <property type="project" value="InterPro"/>
</dbReference>
<keyword evidence="3" id="KW-0496">Mitochondrion</keyword>
<evidence type="ECO:0000313" key="7">
    <source>
        <dbReference type="Proteomes" id="UP000799441"/>
    </source>
</evidence>
<dbReference type="Proteomes" id="UP000799441">
    <property type="component" value="Unassembled WGS sequence"/>
</dbReference>